<accession>A0A2H5FN47</accession>
<dbReference type="RefSeq" id="WP_101900475.1">
    <property type="nucleotide sequence ID" value="NZ_CP025491.2"/>
</dbReference>
<dbReference type="Proteomes" id="UP000234343">
    <property type="component" value="Chromosome"/>
</dbReference>
<proteinExistence type="predicted"/>
<keyword evidence="2" id="KW-1185">Reference proteome</keyword>
<gene>
    <name evidence="1" type="ORF">CAB17_13375</name>
</gene>
<evidence type="ECO:0000313" key="2">
    <source>
        <dbReference type="Proteomes" id="UP000234343"/>
    </source>
</evidence>
<protein>
    <submittedName>
        <fullName evidence="1">Uncharacterized protein</fullName>
    </submittedName>
</protein>
<organism evidence="1 2">
    <name type="scientific">Legionella sainthelensi</name>
    <dbReference type="NCBI Taxonomy" id="28087"/>
    <lineage>
        <taxon>Bacteria</taxon>
        <taxon>Pseudomonadati</taxon>
        <taxon>Pseudomonadota</taxon>
        <taxon>Gammaproteobacteria</taxon>
        <taxon>Legionellales</taxon>
        <taxon>Legionellaceae</taxon>
        <taxon>Legionella</taxon>
    </lineage>
</organism>
<evidence type="ECO:0000313" key="1">
    <source>
        <dbReference type="EMBL" id="AUH72920.1"/>
    </source>
</evidence>
<dbReference type="EMBL" id="CP025491">
    <property type="protein sequence ID" value="AUH72920.1"/>
    <property type="molecule type" value="Genomic_DNA"/>
</dbReference>
<dbReference type="AlphaFoldDB" id="A0A2H5FN47"/>
<dbReference type="KEGG" id="lsh:CAB17_13375"/>
<reference evidence="1 2" key="1">
    <citation type="submission" date="2017-12" db="EMBL/GenBank/DDBJ databases">
        <title>Legionella sainthelensi LA01-117, whole genome sequence of a clinical isolate from New Zealand.</title>
        <authorList>
            <person name="Cree S.L."/>
            <person name="Slow S."/>
            <person name="Kennedy M.A."/>
            <person name="Murdoch D.R."/>
            <person name="Biggs P.J."/>
            <person name="Anderson T."/>
        </authorList>
    </citation>
    <scope>NUCLEOTIDE SEQUENCE [LARGE SCALE GENOMIC DNA]</scope>
    <source>
        <strain evidence="1 2">LA01-117</strain>
    </source>
</reference>
<name>A0A2H5FN47_9GAMM</name>
<sequence length="828" mass="93762">MLKIKEVIFSSQTSGETDLSLYRIKNENRPLIIASGQYDPQRANRMLSYISNLMQSTEIEHSKNVLENKALGDNSELITRVSLDEFSFYTKDSPLTIDEYKYLISEVHKLAKSLPQNIHFQLATFPVYWPNGVVQNCSLYVQSPKQAGQEPLIHHMSKTNSSHIDFQYGYMNKGIPCLIPLAGDRRDLDKRCEPGYDCDPNVLLQGSGVALHDINQYKNALRITSANGQMALQVVNICLDHAYGIGKQHLRGLIYQLGQHQEHVPVIANHVISSKSIEQVDAHSAATVTHADVLKGKVGKLKPVVAKQLVGIGVGGFGANVQYNIYQPKAVGFLSGNDFDQAIQYNFQGRPVDVNLTYGGTTMLHEIVTSISSETDLKRTIERIQTLQKYGLSIDIRNDQGFTVREIICRQTSNALNLKDDTLALINLQMANQLGITQAEIIAYSTKPSSLDLPKKEGENKPYVQHTAPMVAKPTEPVTAVAIEKSHFQEQELARAIYHACDNAGITSAERREILYSKHFSQEFQNIVTQFISYDLSKDNKHVIDEARKLIKELTENGVRRGENPDIRKNMIKVLQTCIDEFEAKSTNAIINKLHENNGADVHAILNILCNHPQIMSKIYPYPYVATPLTQLTIEEQTIIFLLTHHRQNFSMLSKGIKITSEMLDKIVSIYPENTKNTIKFLLLKEMINQTPSAAIKVNADNTQAFDKFISKTIIEYKIKNKVELLHAKQTIENQLFAYYLGRIKTEQLSEINGLRQKFIDGTFPKQAIFETFKDNPDFQIKITRHELILQTEKEISALRLELAFKERLKEAQGKEMPKQEDKIIRPR</sequence>